<keyword evidence="3 6" id="KW-0812">Transmembrane</keyword>
<dbReference type="Pfam" id="PF01566">
    <property type="entry name" value="Nramp"/>
    <property type="match status" value="1"/>
</dbReference>
<keyword evidence="4 6" id="KW-1133">Transmembrane helix</keyword>
<dbReference type="GO" id="GO:0034755">
    <property type="term" value="P:iron ion transmembrane transport"/>
    <property type="evidence" value="ECO:0007669"/>
    <property type="project" value="TreeGrafter"/>
</dbReference>
<dbReference type="PANTHER" id="PTHR11706:SF33">
    <property type="entry name" value="NATURAL RESISTANCE-ASSOCIATED MACROPHAGE PROTEIN 2"/>
    <property type="match status" value="1"/>
</dbReference>
<dbReference type="InterPro" id="IPR001046">
    <property type="entry name" value="NRAMP_fam"/>
</dbReference>
<dbReference type="GO" id="GO:0005886">
    <property type="term" value="C:plasma membrane"/>
    <property type="evidence" value="ECO:0007669"/>
    <property type="project" value="TreeGrafter"/>
</dbReference>
<dbReference type="PATRIC" id="fig|229920.5.peg.3419"/>
<proteinExistence type="predicted"/>
<dbReference type="NCBIfam" id="NF037982">
    <property type="entry name" value="Nramp_1"/>
    <property type="match status" value="1"/>
</dbReference>
<dbReference type="Proteomes" id="UP000050430">
    <property type="component" value="Unassembled WGS sequence"/>
</dbReference>
<evidence type="ECO:0000313" key="7">
    <source>
        <dbReference type="EMBL" id="KPL71266.1"/>
    </source>
</evidence>
<evidence type="ECO:0000256" key="6">
    <source>
        <dbReference type="SAM" id="Phobius"/>
    </source>
</evidence>
<keyword evidence="2" id="KW-0813">Transport</keyword>
<organism evidence="7 8">
    <name type="scientific">Leptolinea tardivitalis</name>
    <dbReference type="NCBI Taxonomy" id="229920"/>
    <lineage>
        <taxon>Bacteria</taxon>
        <taxon>Bacillati</taxon>
        <taxon>Chloroflexota</taxon>
        <taxon>Anaerolineae</taxon>
        <taxon>Anaerolineales</taxon>
        <taxon>Anaerolineaceae</taxon>
        <taxon>Leptolinea</taxon>
    </lineage>
</organism>
<feature type="transmembrane region" description="Helical" evidence="6">
    <location>
        <begin position="326"/>
        <end position="346"/>
    </location>
</feature>
<evidence type="ECO:0000256" key="5">
    <source>
        <dbReference type="ARBA" id="ARBA00023136"/>
    </source>
</evidence>
<keyword evidence="8" id="KW-1185">Reference proteome</keyword>
<feature type="transmembrane region" description="Helical" evidence="6">
    <location>
        <begin position="389"/>
        <end position="414"/>
    </location>
</feature>
<feature type="transmembrane region" description="Helical" evidence="6">
    <location>
        <begin position="358"/>
        <end position="377"/>
    </location>
</feature>
<accession>A0A0N8GL19</accession>
<feature type="transmembrane region" description="Helical" evidence="6">
    <location>
        <begin position="231"/>
        <end position="256"/>
    </location>
</feature>
<dbReference type="OrthoDB" id="141480at2"/>
<dbReference type="STRING" id="229920.ADM99_11180"/>
<comment type="subcellular location">
    <subcellularLocation>
        <location evidence="1">Membrane</location>
        <topology evidence="1">Multi-pass membrane protein</topology>
    </subcellularLocation>
</comment>
<evidence type="ECO:0000256" key="4">
    <source>
        <dbReference type="ARBA" id="ARBA00022989"/>
    </source>
</evidence>
<dbReference type="PANTHER" id="PTHR11706">
    <property type="entry name" value="SOLUTE CARRIER PROTEIN FAMILY 11 MEMBER"/>
    <property type="match status" value="1"/>
</dbReference>
<gene>
    <name evidence="7" type="ORF">ADM99_11180</name>
</gene>
<dbReference type="GO" id="GO:0005384">
    <property type="term" value="F:manganese ion transmembrane transporter activity"/>
    <property type="evidence" value="ECO:0007669"/>
    <property type="project" value="TreeGrafter"/>
</dbReference>
<keyword evidence="5 6" id="KW-0472">Membrane</keyword>
<feature type="transmembrane region" description="Helical" evidence="6">
    <location>
        <begin position="112"/>
        <end position="140"/>
    </location>
</feature>
<evidence type="ECO:0000256" key="2">
    <source>
        <dbReference type="ARBA" id="ARBA00022448"/>
    </source>
</evidence>
<evidence type="ECO:0000256" key="1">
    <source>
        <dbReference type="ARBA" id="ARBA00004141"/>
    </source>
</evidence>
<feature type="transmembrane region" description="Helical" evidence="6">
    <location>
        <begin position="44"/>
        <end position="65"/>
    </location>
</feature>
<reference evidence="7 8" key="1">
    <citation type="submission" date="2015-07" db="EMBL/GenBank/DDBJ databases">
        <title>Genome sequence of Leptolinea tardivitalis DSM 16556.</title>
        <authorList>
            <person name="Hemp J."/>
            <person name="Ward L.M."/>
            <person name="Pace L.A."/>
            <person name="Fischer W.W."/>
        </authorList>
    </citation>
    <scope>NUCLEOTIDE SEQUENCE [LARGE SCALE GENOMIC DNA]</scope>
    <source>
        <strain evidence="7 8">YMTK-2</strain>
    </source>
</reference>
<dbReference type="AlphaFoldDB" id="A0A0N8GL19"/>
<feature type="transmembrane region" description="Helical" evidence="6">
    <location>
        <begin position="152"/>
        <end position="170"/>
    </location>
</feature>
<sequence>MAFFKKLKRYRARFLLLLAVVGPGIITANVDNDAGGIATYSVAGAHYGYTLLWMMPLVGLALIIIQEMSARLGVVTGKGLADLIREGLGVKWTTIILGMLLFVNLANTVSEFAGIAASMEIFGISKYISVPLAAVGVWFLIVKGNYKTTERIFLVASAIYLSYVISGFLAHPDWSEVFNASISPSFRFDAGYVTIFVTIIGTTIAPWMQFYQQSSIVDKGIKLEDYKYEKVDVLVGSLFAVVVAAFIMIACAATIFKTGARIEGAKDAALALGPLAGENATILFALGLLNASLFSAAILPLSTAYTVCEAFGWESSISHDLKDAPMFFGIYTALIVLGAAIILLPIKSLIDAMMLSQTFNGVLLPVILISMLSLINNRRIMGDYVNGKVFNIFAWITVIILIILAGILVITTFIPGFVPV</sequence>
<dbReference type="EMBL" id="LGCK01000011">
    <property type="protein sequence ID" value="KPL71266.1"/>
    <property type="molecule type" value="Genomic_DNA"/>
</dbReference>
<dbReference type="GO" id="GO:0015086">
    <property type="term" value="F:cadmium ion transmembrane transporter activity"/>
    <property type="evidence" value="ECO:0007669"/>
    <property type="project" value="TreeGrafter"/>
</dbReference>
<comment type="caution">
    <text evidence="7">The sequence shown here is derived from an EMBL/GenBank/DDBJ whole genome shotgun (WGS) entry which is preliminary data.</text>
</comment>
<evidence type="ECO:0000313" key="8">
    <source>
        <dbReference type="Proteomes" id="UP000050430"/>
    </source>
</evidence>
<protein>
    <submittedName>
        <fullName evidence="7">Mn transporter</fullName>
    </submittedName>
</protein>
<feature type="transmembrane region" description="Helical" evidence="6">
    <location>
        <begin position="282"/>
        <end position="305"/>
    </location>
</feature>
<name>A0A0N8GL19_9CHLR</name>
<evidence type="ECO:0000256" key="3">
    <source>
        <dbReference type="ARBA" id="ARBA00022692"/>
    </source>
</evidence>
<dbReference type="RefSeq" id="WP_062423384.1">
    <property type="nucleotide sequence ID" value="NZ_BBYA01000015.1"/>
</dbReference>
<feature type="transmembrane region" description="Helical" evidence="6">
    <location>
        <begin position="190"/>
        <end position="210"/>
    </location>
</feature>
<feature type="transmembrane region" description="Helical" evidence="6">
    <location>
        <begin position="88"/>
        <end position="106"/>
    </location>
</feature>